<dbReference type="CDD" id="cd16454">
    <property type="entry name" value="RING-H2_PA-TM-RING"/>
    <property type="match status" value="1"/>
</dbReference>
<evidence type="ECO:0000313" key="7">
    <source>
        <dbReference type="EMBL" id="ETI42998.1"/>
    </source>
</evidence>
<name>V9EWY4_PHYNI</name>
<dbReference type="PROSITE" id="PS50089">
    <property type="entry name" value="ZF_RING_2"/>
    <property type="match status" value="1"/>
</dbReference>
<keyword evidence="8" id="KW-1185">Reference proteome</keyword>
<feature type="compositionally biased region" description="Basic and acidic residues" evidence="5">
    <location>
        <begin position="27"/>
        <end position="37"/>
    </location>
</feature>
<dbReference type="Pfam" id="PF13639">
    <property type="entry name" value="zf-RING_2"/>
    <property type="match status" value="1"/>
</dbReference>
<dbReference type="Gene3D" id="3.30.40.10">
    <property type="entry name" value="Zinc/RING finger domain, C3HC4 (zinc finger)"/>
    <property type="match status" value="1"/>
</dbReference>
<evidence type="ECO:0000256" key="3">
    <source>
        <dbReference type="ARBA" id="ARBA00022833"/>
    </source>
</evidence>
<evidence type="ECO:0000313" key="8">
    <source>
        <dbReference type="Proteomes" id="UP000018721"/>
    </source>
</evidence>
<evidence type="ECO:0000256" key="5">
    <source>
        <dbReference type="SAM" id="MobiDB-lite"/>
    </source>
</evidence>
<keyword evidence="1" id="KW-0479">Metal-binding</keyword>
<evidence type="ECO:0000256" key="4">
    <source>
        <dbReference type="PROSITE-ProRule" id="PRU00175"/>
    </source>
</evidence>
<reference evidence="7 8" key="1">
    <citation type="submission" date="2013-11" db="EMBL/GenBank/DDBJ databases">
        <title>The Genome Sequence of Phytophthora parasitica P1569.</title>
        <authorList>
            <consortium name="The Broad Institute Genomics Platform"/>
            <person name="Russ C."/>
            <person name="Tyler B."/>
            <person name="Panabieres F."/>
            <person name="Shan W."/>
            <person name="Tripathy S."/>
            <person name="Grunwald N."/>
            <person name="Machado M."/>
            <person name="Johnson C.S."/>
            <person name="Arredondo F."/>
            <person name="Hong C."/>
            <person name="Coffey M."/>
            <person name="Young S.K."/>
            <person name="Zeng Q."/>
            <person name="Gargeya S."/>
            <person name="Fitzgerald M."/>
            <person name="Abouelleil A."/>
            <person name="Alvarado L."/>
            <person name="Chapman S.B."/>
            <person name="Gainer-Dewar J."/>
            <person name="Goldberg J."/>
            <person name="Griggs A."/>
            <person name="Gujja S."/>
            <person name="Hansen M."/>
            <person name="Howarth C."/>
            <person name="Imamovic A."/>
            <person name="Ireland A."/>
            <person name="Larimer J."/>
            <person name="McCowan C."/>
            <person name="Murphy C."/>
            <person name="Pearson M."/>
            <person name="Poon T.W."/>
            <person name="Priest M."/>
            <person name="Roberts A."/>
            <person name="Saif S."/>
            <person name="Shea T."/>
            <person name="Sykes S."/>
            <person name="Wortman J."/>
            <person name="Nusbaum C."/>
            <person name="Birren B."/>
        </authorList>
    </citation>
    <scope>NUCLEOTIDE SEQUENCE [LARGE SCALE GENOMIC DNA]</scope>
    <source>
        <strain evidence="7 8">P1569</strain>
    </source>
</reference>
<proteinExistence type="predicted"/>
<evidence type="ECO:0000259" key="6">
    <source>
        <dbReference type="PROSITE" id="PS50089"/>
    </source>
</evidence>
<dbReference type="OrthoDB" id="8062037at2759"/>
<feature type="compositionally biased region" description="Low complexity" evidence="5">
    <location>
        <begin position="169"/>
        <end position="186"/>
    </location>
</feature>
<evidence type="ECO:0000256" key="1">
    <source>
        <dbReference type="ARBA" id="ARBA00022723"/>
    </source>
</evidence>
<dbReference type="PANTHER" id="PTHR45798:SF88">
    <property type="entry name" value="RING-H2 FINGER PROTEIN ATL61-RELATED"/>
    <property type="match status" value="1"/>
</dbReference>
<evidence type="ECO:0000256" key="2">
    <source>
        <dbReference type="ARBA" id="ARBA00022771"/>
    </source>
</evidence>
<dbReference type="InterPro" id="IPR001841">
    <property type="entry name" value="Znf_RING"/>
</dbReference>
<dbReference type="PANTHER" id="PTHR45798">
    <property type="entry name" value="RING-H2 FINGER PROTEIN ATL61-RELATED-RELATED"/>
    <property type="match status" value="1"/>
</dbReference>
<dbReference type="GO" id="GO:0008270">
    <property type="term" value="F:zinc ion binding"/>
    <property type="evidence" value="ECO:0007669"/>
    <property type="project" value="UniProtKB-KW"/>
</dbReference>
<feature type="compositionally biased region" description="Polar residues" evidence="5">
    <location>
        <begin position="58"/>
        <end position="96"/>
    </location>
</feature>
<feature type="compositionally biased region" description="Basic residues" evidence="5">
    <location>
        <begin position="204"/>
        <end position="217"/>
    </location>
</feature>
<feature type="compositionally biased region" description="Low complexity" evidence="5">
    <location>
        <begin position="115"/>
        <end position="149"/>
    </location>
</feature>
<dbReference type="eggNOG" id="KOG0800">
    <property type="taxonomic scope" value="Eukaryota"/>
</dbReference>
<gene>
    <name evidence="7" type="ORF">F443_11939</name>
</gene>
<feature type="compositionally biased region" description="Low complexity" evidence="5">
    <location>
        <begin position="218"/>
        <end position="230"/>
    </location>
</feature>
<keyword evidence="2 4" id="KW-0863">Zinc-finger</keyword>
<dbReference type="InterPro" id="IPR013083">
    <property type="entry name" value="Znf_RING/FYVE/PHD"/>
</dbReference>
<dbReference type="SUPFAM" id="SSF57850">
    <property type="entry name" value="RING/U-box"/>
    <property type="match status" value="1"/>
</dbReference>
<feature type="domain" description="RING-type" evidence="6">
    <location>
        <begin position="483"/>
        <end position="524"/>
    </location>
</feature>
<dbReference type="SMART" id="SM00184">
    <property type="entry name" value="RING"/>
    <property type="match status" value="1"/>
</dbReference>
<dbReference type="InterPro" id="IPR052788">
    <property type="entry name" value="RING-type_E3_ligase_ATL"/>
</dbReference>
<feature type="compositionally biased region" description="Low complexity" evidence="5">
    <location>
        <begin position="271"/>
        <end position="280"/>
    </location>
</feature>
<dbReference type="AlphaFoldDB" id="V9EWY4"/>
<accession>V9EWY4</accession>
<dbReference type="Proteomes" id="UP000018721">
    <property type="component" value="Unassembled WGS sequence"/>
</dbReference>
<sequence>MLRTLATDPHNCIVIHVLEVTQSKPSDQARMESKAVDGTRASSSKSKEGLWWRWTHGKSGTTASSSHVGSPYDTNNHTYSSSNSKPAATASPSNGVRWQKRTTRTPKEDNFSSLSWSSSPDAGNNSSSPKFFSATASSTARSSRASAVPSKKKTATSLSNRGPRDGYTSSKKASLGASSSSSFMFSTREDKRAASSDISWSMGKSKRPAAKKDRRSAKSSSSMASARAARVVATRNTQFLPDVNEDTEMRAPDAGANMFAFSTPQSKPSRRASSSFSSSRNDTTDKFAVAETPVFDFDGSFSRSGKAAFPPSSPSAASTVSSTSSFNSQSFSTVDPLVNCARAVLQDCIRKRKMEQSNARKRSIEGCFDGDLECKEFGWHYDAVSKHRDYGMMSPGSSSSDDELSQLSSMDQSFCAEKSERGCDSKLAKEEMYRQILVGDYDLSSSPEFQCFSPLMEEKGLPIEVRYQLPLALGTANETSKECTICQLRYGIGDHIVTLPCQHFFHACCVDKWLWNHTSCPLCRTEVSLDLETEVPNTKHNFTECSPVDQERIRRQMRSSSQHAGFRPVVPVEIDQLELEVSRMAIDEDSDLEDEPSYLVCPTPHLATNAQDNCPGN</sequence>
<organism evidence="7 8">
    <name type="scientific">Phytophthora nicotianae P1569</name>
    <dbReference type="NCBI Taxonomy" id="1317065"/>
    <lineage>
        <taxon>Eukaryota</taxon>
        <taxon>Sar</taxon>
        <taxon>Stramenopiles</taxon>
        <taxon>Oomycota</taxon>
        <taxon>Peronosporomycetes</taxon>
        <taxon>Peronosporales</taxon>
        <taxon>Peronosporaceae</taxon>
        <taxon>Phytophthora</taxon>
    </lineage>
</organism>
<feature type="region of interest" description="Disordered" evidence="5">
    <location>
        <begin position="258"/>
        <end position="283"/>
    </location>
</feature>
<comment type="caution">
    <text evidence="7">The sequence shown here is derived from an EMBL/GenBank/DDBJ whole genome shotgun (WGS) entry which is preliminary data.</text>
</comment>
<feature type="region of interest" description="Disordered" evidence="5">
    <location>
        <begin position="24"/>
        <end position="230"/>
    </location>
</feature>
<protein>
    <recommendedName>
        <fullName evidence="6">RING-type domain-containing protein</fullName>
    </recommendedName>
</protein>
<keyword evidence="3" id="KW-0862">Zinc</keyword>
<dbReference type="EMBL" id="ANIZ01002032">
    <property type="protein sequence ID" value="ETI42998.1"/>
    <property type="molecule type" value="Genomic_DNA"/>
</dbReference>